<reference evidence="3 4" key="2">
    <citation type="submission" date="2019-06" db="EMBL/GenBank/DDBJ databases">
        <title>Co-occurence of chitin degradation, pigmentation and bioactivity in marine Pseudoalteromonas.</title>
        <authorList>
            <person name="Sonnenschein E.C."/>
            <person name="Bech P.K."/>
        </authorList>
    </citation>
    <scope>NUCLEOTIDE SEQUENCE [LARGE SCALE GENOMIC DNA]</scope>
    <source>
        <strain evidence="4">S2231</strain>
        <strain evidence="3">S2233</strain>
    </source>
</reference>
<reference evidence="3 4" key="1">
    <citation type="submission" date="2017-12" db="EMBL/GenBank/DDBJ databases">
        <authorList>
            <person name="Paulsen S."/>
            <person name="Gram L.K."/>
        </authorList>
    </citation>
    <scope>NUCLEOTIDE SEQUENCE [LARGE SCALE GENOMIC DNA]</scope>
    <source>
        <strain evidence="2 4">S2231</strain>
        <strain evidence="1 3">S2233</strain>
    </source>
</reference>
<name>A0A5S3XK67_9GAMM</name>
<accession>A0A5S3XK67</accession>
<evidence type="ECO:0000313" key="4">
    <source>
        <dbReference type="Proteomes" id="UP000307706"/>
    </source>
</evidence>
<reference evidence="2" key="3">
    <citation type="submission" date="2019-09" db="EMBL/GenBank/DDBJ databases">
        <title>Co-occurence of chitin degradation, pigmentation and bioactivity in marine Pseudoalteromonas.</title>
        <authorList>
            <person name="Sonnenschein E.C."/>
            <person name="Bech P.K."/>
        </authorList>
    </citation>
    <scope>NUCLEOTIDE SEQUENCE</scope>
    <source>
        <strain evidence="2">S2231</strain>
        <strain evidence="1">S2233</strain>
    </source>
</reference>
<evidence type="ECO:0000313" key="2">
    <source>
        <dbReference type="EMBL" id="TMP55299.1"/>
    </source>
</evidence>
<proteinExistence type="predicted"/>
<protein>
    <submittedName>
        <fullName evidence="2">Uncharacterized protein</fullName>
    </submittedName>
</protein>
<dbReference type="EMBL" id="PNCL01000103">
    <property type="protein sequence ID" value="TMP55299.1"/>
    <property type="molecule type" value="Genomic_DNA"/>
</dbReference>
<gene>
    <name evidence="2" type="ORF">CWB96_17385</name>
    <name evidence="1" type="ORF">CWB97_07780</name>
</gene>
<dbReference type="EMBL" id="PNCK01000027">
    <property type="protein sequence ID" value="TMP43748.1"/>
    <property type="molecule type" value="Genomic_DNA"/>
</dbReference>
<comment type="caution">
    <text evidence="2">The sequence shown here is derived from an EMBL/GenBank/DDBJ whole genome shotgun (WGS) entry which is preliminary data.</text>
</comment>
<evidence type="ECO:0000313" key="3">
    <source>
        <dbReference type="Proteomes" id="UP000305730"/>
    </source>
</evidence>
<evidence type="ECO:0000313" key="1">
    <source>
        <dbReference type="EMBL" id="TMP43748.1"/>
    </source>
</evidence>
<sequence>MAQQAAEPMGLYHHSNTGTLGKKTTQDVSSMHQFLISAIIPFVIAGCAPSASVSTPDASQTPAKLDTQVKYSNPIEAVPHAPKNTLSTARKKLKDMIKDKRCDSTMQCQVIAVGSRACGGPSSYVTFSTQAADLQVVKKLADSIAVLESQYNAKNRMVSICQHLTQPSTQCVENKCVKIQGNAQATY</sequence>
<keyword evidence="3" id="KW-1185">Reference proteome</keyword>
<organism evidence="2 4">
    <name type="scientific">Pseudoalteromonas citrea</name>
    <dbReference type="NCBI Taxonomy" id="43655"/>
    <lineage>
        <taxon>Bacteria</taxon>
        <taxon>Pseudomonadati</taxon>
        <taxon>Pseudomonadota</taxon>
        <taxon>Gammaproteobacteria</taxon>
        <taxon>Alteromonadales</taxon>
        <taxon>Pseudoalteromonadaceae</taxon>
        <taxon>Pseudoalteromonas</taxon>
    </lineage>
</organism>
<dbReference type="Proteomes" id="UP000307706">
    <property type="component" value="Unassembled WGS sequence"/>
</dbReference>
<dbReference type="Proteomes" id="UP000305730">
    <property type="component" value="Unassembled WGS sequence"/>
</dbReference>
<dbReference type="AlphaFoldDB" id="A0A5S3XK67"/>